<reference evidence="4" key="1">
    <citation type="submission" date="2010-02" db="EMBL/GenBank/DDBJ databases">
        <authorList>
            <person name="Genoscope - CEA"/>
        </authorList>
    </citation>
    <scope>NUCLEOTIDE SEQUENCE</scope>
    <source>
        <plasmid evidence="4">VIBNI_pA</plasmid>
    </source>
</reference>
<keyword evidence="2 4" id="KW-0067">ATP-binding</keyword>
<protein>
    <submittedName>
        <fullName evidence="4">Hemin import ATP-binding protein hmuV</fullName>
    </submittedName>
</protein>
<sequence>MTSLRLKNISIIRGDNHTARNLSIEFRKGKVHAILGPNGVGKSSLLKAIFGEIGLQSGQIEYGNEQMNKLSLREWRKPFGYMPQDTLIPASLTVLEVVLLGQLNALSMHLSEDMLQRALEAMDKVGCLHLAQRDIQSLSGGQRQLVLFAQVILGSPEILMLDEPVSALDMHHQSVLLEHVHQETKKSELITVMVIHDLSLAAQYADELILLKDGEIKAFGSPMSVLEPSIISDIYNVGIERLFDSDGVPVIQPKRMSKSQQPSSY</sequence>
<dbReference type="AlphaFoldDB" id="A0A9P1JLI1"/>
<geneLocation type="plasmid" evidence="4">
    <name>VIBNI_pA</name>
</geneLocation>
<accession>A0A9P1JLI1</accession>
<dbReference type="InterPro" id="IPR017871">
    <property type="entry name" value="ABC_transporter-like_CS"/>
</dbReference>
<dbReference type="InterPro" id="IPR003593">
    <property type="entry name" value="AAA+_ATPase"/>
</dbReference>
<organism evidence="4">
    <name type="scientific">Vibrio nigripulchritudo</name>
    <dbReference type="NCBI Taxonomy" id="28173"/>
    <lineage>
        <taxon>Bacteria</taxon>
        <taxon>Pseudomonadati</taxon>
        <taxon>Pseudomonadota</taxon>
        <taxon>Gammaproteobacteria</taxon>
        <taxon>Vibrionales</taxon>
        <taxon>Vibrionaceae</taxon>
        <taxon>Vibrio</taxon>
    </lineage>
</organism>
<gene>
    <name evidence="4" type="ORF">VIBNI_0148</name>
</gene>
<dbReference type="InterPro" id="IPR027417">
    <property type="entry name" value="P-loop_NTPase"/>
</dbReference>
<dbReference type="InterPro" id="IPR003439">
    <property type="entry name" value="ABC_transporter-like_ATP-bd"/>
</dbReference>
<evidence type="ECO:0000256" key="1">
    <source>
        <dbReference type="ARBA" id="ARBA00022741"/>
    </source>
</evidence>
<evidence type="ECO:0000256" key="2">
    <source>
        <dbReference type="ARBA" id="ARBA00022840"/>
    </source>
</evidence>
<evidence type="ECO:0000313" key="4">
    <source>
        <dbReference type="EMBL" id="CBJ93175.1"/>
    </source>
</evidence>
<proteinExistence type="predicted"/>
<feature type="domain" description="ABC transporter" evidence="3">
    <location>
        <begin position="4"/>
        <end position="238"/>
    </location>
</feature>
<dbReference type="PANTHER" id="PTHR42794">
    <property type="entry name" value="HEMIN IMPORT ATP-BINDING PROTEIN HMUV"/>
    <property type="match status" value="1"/>
</dbReference>
<dbReference type="Pfam" id="PF00005">
    <property type="entry name" value="ABC_tran"/>
    <property type="match status" value="1"/>
</dbReference>
<dbReference type="PANTHER" id="PTHR42794:SF2">
    <property type="entry name" value="ABC TRANSPORTER ATP-BINDING PROTEIN"/>
    <property type="match status" value="1"/>
</dbReference>
<dbReference type="PROSITE" id="PS00211">
    <property type="entry name" value="ABC_TRANSPORTER_1"/>
    <property type="match status" value="1"/>
</dbReference>
<dbReference type="PROSITE" id="PS50893">
    <property type="entry name" value="ABC_TRANSPORTER_2"/>
    <property type="match status" value="1"/>
</dbReference>
<dbReference type="SMART" id="SM00382">
    <property type="entry name" value="AAA"/>
    <property type="match status" value="1"/>
</dbReference>
<keyword evidence="1" id="KW-0547">Nucleotide-binding</keyword>
<keyword evidence="4" id="KW-0614">Plasmid</keyword>
<dbReference type="RefSeq" id="WP_013610307.1">
    <property type="nucleotide sequence ID" value="NC_015156.1"/>
</dbReference>
<dbReference type="GO" id="GO:0005524">
    <property type="term" value="F:ATP binding"/>
    <property type="evidence" value="ECO:0007669"/>
    <property type="project" value="UniProtKB-KW"/>
</dbReference>
<dbReference type="EMBL" id="FP893246">
    <property type="protein sequence ID" value="CBJ93175.1"/>
    <property type="molecule type" value="Genomic_DNA"/>
</dbReference>
<dbReference type="CDD" id="cd03214">
    <property type="entry name" value="ABC_Iron-Siderophores_B12_Hemin"/>
    <property type="match status" value="1"/>
</dbReference>
<dbReference type="SUPFAM" id="SSF52540">
    <property type="entry name" value="P-loop containing nucleoside triphosphate hydrolases"/>
    <property type="match status" value="1"/>
</dbReference>
<dbReference type="GO" id="GO:0016887">
    <property type="term" value="F:ATP hydrolysis activity"/>
    <property type="evidence" value="ECO:0007669"/>
    <property type="project" value="InterPro"/>
</dbReference>
<name>A0A9P1JLI1_9VIBR</name>
<dbReference type="Gene3D" id="3.40.50.300">
    <property type="entry name" value="P-loop containing nucleotide triphosphate hydrolases"/>
    <property type="match status" value="1"/>
</dbReference>
<evidence type="ECO:0000259" key="3">
    <source>
        <dbReference type="PROSITE" id="PS50893"/>
    </source>
</evidence>